<dbReference type="Pfam" id="PF07544">
    <property type="entry name" value="Med9"/>
    <property type="match status" value="1"/>
</dbReference>
<dbReference type="InterPro" id="IPR011425">
    <property type="entry name" value="Med9"/>
</dbReference>
<proteinExistence type="inferred from homology"/>
<keyword evidence="6 7" id="KW-0539">Nucleus</keyword>
<comment type="similarity">
    <text evidence="2 7">Belongs to the Mediator complex subunit 9 family.</text>
</comment>
<comment type="function">
    <text evidence="7">Component of the Mediator complex, a coactivator involved in the regulated transcription of nearly all RNA polymerase II-dependent genes. Mediator functions as a bridge to convey information from gene-specific regulatory proteins to the basal RNA polymerase II transcription machinery. Mediator is recruited to promoters by direct interactions with regulatory proteins and serves as a scaffold for the assembly of a functional preinitiation complex with RNA polymerase II and the general transcription factors.</text>
</comment>
<sequence length="123" mass="13059">MSSAAQFETLIPKLAAVLERAQQAEDGLTPQTKQALVHATNDFKEGVRAARDAARALPGGELAVAEQDEVLAMLARLRARKRRQLEAFAERVAAAAEAAAARARAADESVKMEVDSTASTPFA</sequence>
<evidence type="ECO:0000256" key="1">
    <source>
        <dbReference type="ARBA" id="ARBA00004123"/>
    </source>
</evidence>
<evidence type="ECO:0000256" key="5">
    <source>
        <dbReference type="ARBA" id="ARBA00023163"/>
    </source>
</evidence>
<dbReference type="Proteomes" id="UP000250043">
    <property type="component" value="Unassembled WGS sequence"/>
</dbReference>
<accession>A0A8E2AY53</accession>
<dbReference type="EMBL" id="KV722365">
    <property type="protein sequence ID" value="OCH92706.1"/>
    <property type="molecule type" value="Genomic_DNA"/>
</dbReference>
<protein>
    <recommendedName>
        <fullName evidence="7">Mediator of RNA polymerase II transcription subunit 9</fullName>
    </recommendedName>
    <alternativeName>
        <fullName evidence="7">Mediator complex subunit 9</fullName>
    </alternativeName>
</protein>
<evidence type="ECO:0000256" key="7">
    <source>
        <dbReference type="RuleBase" id="RU364145"/>
    </source>
</evidence>
<evidence type="ECO:0000256" key="6">
    <source>
        <dbReference type="ARBA" id="ARBA00023242"/>
    </source>
</evidence>
<evidence type="ECO:0000313" key="8">
    <source>
        <dbReference type="EMBL" id="OCH92706.1"/>
    </source>
</evidence>
<comment type="subunit">
    <text evidence="7">Component of the Mediator complex.</text>
</comment>
<dbReference type="OrthoDB" id="2563275at2759"/>
<comment type="subcellular location">
    <subcellularLocation>
        <location evidence="1 7">Nucleus</location>
    </subcellularLocation>
</comment>
<evidence type="ECO:0000313" key="9">
    <source>
        <dbReference type="Proteomes" id="UP000250043"/>
    </source>
</evidence>
<evidence type="ECO:0000256" key="3">
    <source>
        <dbReference type="ARBA" id="ARBA00023015"/>
    </source>
</evidence>
<name>A0A8E2AY53_9APHY</name>
<keyword evidence="9" id="KW-1185">Reference proteome</keyword>
<dbReference type="AlphaFoldDB" id="A0A8E2AY53"/>
<keyword evidence="5 7" id="KW-0804">Transcription</keyword>
<keyword evidence="3 7" id="KW-0805">Transcription regulation</keyword>
<reference evidence="8 9" key="1">
    <citation type="submission" date="2016-07" db="EMBL/GenBank/DDBJ databases">
        <title>Draft genome of the white-rot fungus Obba rivulosa 3A-2.</title>
        <authorList>
            <consortium name="DOE Joint Genome Institute"/>
            <person name="Miettinen O."/>
            <person name="Riley R."/>
            <person name="Acob R."/>
            <person name="Barry K."/>
            <person name="Cullen D."/>
            <person name="De Vries R."/>
            <person name="Hainaut M."/>
            <person name="Hatakka A."/>
            <person name="Henrissat B."/>
            <person name="Hilden K."/>
            <person name="Kuo R."/>
            <person name="Labutti K."/>
            <person name="Lipzen A."/>
            <person name="Makela M.R."/>
            <person name="Sandor L."/>
            <person name="Spatafora J.W."/>
            <person name="Grigoriev I.V."/>
            <person name="Hibbett D.S."/>
        </authorList>
    </citation>
    <scope>NUCLEOTIDE SEQUENCE [LARGE SCALE GENOMIC DNA]</scope>
    <source>
        <strain evidence="8 9">3A-2</strain>
    </source>
</reference>
<evidence type="ECO:0000256" key="2">
    <source>
        <dbReference type="ARBA" id="ARBA00008089"/>
    </source>
</evidence>
<organism evidence="8 9">
    <name type="scientific">Obba rivulosa</name>
    <dbReference type="NCBI Taxonomy" id="1052685"/>
    <lineage>
        <taxon>Eukaryota</taxon>
        <taxon>Fungi</taxon>
        <taxon>Dikarya</taxon>
        <taxon>Basidiomycota</taxon>
        <taxon>Agaricomycotina</taxon>
        <taxon>Agaricomycetes</taxon>
        <taxon>Polyporales</taxon>
        <taxon>Gelatoporiaceae</taxon>
        <taxon>Obba</taxon>
    </lineage>
</organism>
<keyword evidence="4 7" id="KW-0010">Activator</keyword>
<evidence type="ECO:0000256" key="4">
    <source>
        <dbReference type="ARBA" id="ARBA00023159"/>
    </source>
</evidence>
<gene>
    <name evidence="7" type="primary">MED9</name>
    <name evidence="8" type="ORF">OBBRIDRAFT_726231</name>
</gene>